<accession>A0A6A6I201</accession>
<dbReference type="Proteomes" id="UP000800094">
    <property type="component" value="Unassembled WGS sequence"/>
</dbReference>
<sequence length="176" mass="19535">MAVVSRQSSVVFSSYRCAALIHRTNECWRGPETTRRLFLSPESESKAQTKYVRAPSRYTADMAQRAWSKKKKEKKKKCRVQSAECSNARLGRKAGVPVRTPVAARSEGQINQQSAAGIVRELWNDDACNSSLQASPVPHADRESSAALRRLKPGPFTLGLLAFILAWAAPPHYHLS</sequence>
<dbReference type="GeneID" id="54587791"/>
<dbReference type="RefSeq" id="XP_033679006.1">
    <property type="nucleotide sequence ID" value="XM_033834461.1"/>
</dbReference>
<keyword evidence="2" id="KW-1185">Reference proteome</keyword>
<organism evidence="1 2">
    <name type="scientific">Trematosphaeria pertusa</name>
    <dbReference type="NCBI Taxonomy" id="390896"/>
    <lineage>
        <taxon>Eukaryota</taxon>
        <taxon>Fungi</taxon>
        <taxon>Dikarya</taxon>
        <taxon>Ascomycota</taxon>
        <taxon>Pezizomycotina</taxon>
        <taxon>Dothideomycetes</taxon>
        <taxon>Pleosporomycetidae</taxon>
        <taxon>Pleosporales</taxon>
        <taxon>Massarineae</taxon>
        <taxon>Trematosphaeriaceae</taxon>
        <taxon>Trematosphaeria</taxon>
    </lineage>
</organism>
<reference evidence="1" key="1">
    <citation type="journal article" date="2020" name="Stud. Mycol.">
        <title>101 Dothideomycetes genomes: a test case for predicting lifestyles and emergence of pathogens.</title>
        <authorList>
            <person name="Haridas S."/>
            <person name="Albert R."/>
            <person name="Binder M."/>
            <person name="Bloem J."/>
            <person name="Labutti K."/>
            <person name="Salamov A."/>
            <person name="Andreopoulos B."/>
            <person name="Baker S."/>
            <person name="Barry K."/>
            <person name="Bills G."/>
            <person name="Bluhm B."/>
            <person name="Cannon C."/>
            <person name="Castanera R."/>
            <person name="Culley D."/>
            <person name="Daum C."/>
            <person name="Ezra D."/>
            <person name="Gonzalez J."/>
            <person name="Henrissat B."/>
            <person name="Kuo A."/>
            <person name="Liang C."/>
            <person name="Lipzen A."/>
            <person name="Lutzoni F."/>
            <person name="Magnuson J."/>
            <person name="Mondo S."/>
            <person name="Nolan M."/>
            <person name="Ohm R."/>
            <person name="Pangilinan J."/>
            <person name="Park H.-J."/>
            <person name="Ramirez L."/>
            <person name="Alfaro M."/>
            <person name="Sun H."/>
            <person name="Tritt A."/>
            <person name="Yoshinaga Y."/>
            <person name="Zwiers L.-H."/>
            <person name="Turgeon B."/>
            <person name="Goodwin S."/>
            <person name="Spatafora J."/>
            <person name="Crous P."/>
            <person name="Grigoriev I."/>
        </authorList>
    </citation>
    <scope>NUCLEOTIDE SEQUENCE</scope>
    <source>
        <strain evidence="1">CBS 122368</strain>
    </source>
</reference>
<evidence type="ECO:0000313" key="2">
    <source>
        <dbReference type="Proteomes" id="UP000800094"/>
    </source>
</evidence>
<proteinExistence type="predicted"/>
<dbReference type="EMBL" id="ML987203">
    <property type="protein sequence ID" value="KAF2244002.1"/>
    <property type="molecule type" value="Genomic_DNA"/>
</dbReference>
<gene>
    <name evidence="1" type="ORF">BU26DRAFT_579845</name>
</gene>
<evidence type="ECO:0000313" key="1">
    <source>
        <dbReference type="EMBL" id="KAF2244002.1"/>
    </source>
</evidence>
<protein>
    <submittedName>
        <fullName evidence="1">Uncharacterized protein</fullName>
    </submittedName>
</protein>
<dbReference type="AlphaFoldDB" id="A0A6A6I201"/>
<name>A0A6A6I201_9PLEO</name>